<evidence type="ECO:0000256" key="6">
    <source>
        <dbReference type="ARBA" id="ARBA00022694"/>
    </source>
</evidence>
<dbReference type="Gene3D" id="3.30.9.10">
    <property type="entry name" value="D-Amino Acid Oxidase, subunit A, domain 2"/>
    <property type="match status" value="1"/>
</dbReference>
<evidence type="ECO:0000256" key="5">
    <source>
        <dbReference type="ARBA" id="ARBA00022691"/>
    </source>
</evidence>
<dbReference type="Proteomes" id="UP000251341">
    <property type="component" value="Unassembled WGS sequence"/>
</dbReference>
<dbReference type="Gene3D" id="3.40.50.150">
    <property type="entry name" value="Vaccinia Virus protein VP39"/>
    <property type="match status" value="1"/>
</dbReference>
<evidence type="ECO:0000256" key="3">
    <source>
        <dbReference type="ARBA" id="ARBA00022630"/>
    </source>
</evidence>
<dbReference type="Pfam" id="PF01266">
    <property type="entry name" value="DAO"/>
    <property type="match status" value="1"/>
</dbReference>
<reference evidence="11 12" key="1">
    <citation type="submission" date="2017-04" db="EMBL/GenBank/DDBJ databases">
        <title>Unexpected and diverse lifestyles within the genus Limnohabitans.</title>
        <authorList>
            <person name="Kasalicky V."/>
            <person name="Mehrshad M."/>
            <person name="Andrei S.-A."/>
            <person name="Salcher M."/>
            <person name="Kratochvilova H."/>
            <person name="Simek K."/>
            <person name="Ghai R."/>
        </authorList>
    </citation>
    <scope>NUCLEOTIDE SEQUENCE [LARGE SCALE GENOMIC DNA]</scope>
    <source>
        <strain evidence="11 12">MWH-C5</strain>
    </source>
</reference>
<evidence type="ECO:0000256" key="9">
    <source>
        <dbReference type="ARBA" id="ARBA00023268"/>
    </source>
</evidence>
<protein>
    <recommendedName>
        <fullName evidence="10">FAD dependent oxidoreductase domain-containing protein</fullName>
    </recommendedName>
</protein>
<keyword evidence="9" id="KW-0511">Multifunctional enzyme</keyword>
<dbReference type="RefSeq" id="WP_108401432.1">
    <property type="nucleotide sequence ID" value="NZ_NESP01000001.1"/>
</dbReference>
<dbReference type="GO" id="GO:0016491">
    <property type="term" value="F:oxidoreductase activity"/>
    <property type="evidence" value="ECO:0007669"/>
    <property type="project" value="UniProtKB-KW"/>
</dbReference>
<dbReference type="GO" id="GO:0008033">
    <property type="term" value="P:tRNA processing"/>
    <property type="evidence" value="ECO:0007669"/>
    <property type="project" value="UniProtKB-KW"/>
</dbReference>
<evidence type="ECO:0000259" key="10">
    <source>
        <dbReference type="Pfam" id="PF01266"/>
    </source>
</evidence>
<name>A0A315ENA6_9BURK</name>
<keyword evidence="4" id="KW-0808">Transferase</keyword>
<keyword evidence="6" id="KW-0819">tRNA processing</keyword>
<dbReference type="AlphaFoldDB" id="A0A315ENA6"/>
<dbReference type="InterPro" id="IPR029063">
    <property type="entry name" value="SAM-dependent_MTases_sf"/>
</dbReference>
<evidence type="ECO:0000256" key="1">
    <source>
        <dbReference type="ARBA" id="ARBA00022490"/>
    </source>
</evidence>
<evidence type="ECO:0000313" key="11">
    <source>
        <dbReference type="EMBL" id="PUE58278.1"/>
    </source>
</evidence>
<dbReference type="GO" id="GO:0005737">
    <property type="term" value="C:cytoplasm"/>
    <property type="evidence" value="ECO:0007669"/>
    <property type="project" value="TreeGrafter"/>
</dbReference>
<dbReference type="PANTHER" id="PTHR13847:SF283">
    <property type="entry name" value="TRNA 5-METHYLAMINOMETHYL-2-THIOURIDINE BIOSYNTHESIS BIFUNCTIONAL PROTEIN MNMC"/>
    <property type="match status" value="1"/>
</dbReference>
<comment type="caution">
    <text evidence="11">The sequence shown here is derived from an EMBL/GenBank/DDBJ whole genome shotgun (WGS) entry which is preliminary data.</text>
</comment>
<evidence type="ECO:0000313" key="12">
    <source>
        <dbReference type="Proteomes" id="UP000251341"/>
    </source>
</evidence>
<evidence type="ECO:0000256" key="7">
    <source>
        <dbReference type="ARBA" id="ARBA00022827"/>
    </source>
</evidence>
<accession>A0A315ENA6</accession>
<dbReference type="PANTHER" id="PTHR13847">
    <property type="entry name" value="SARCOSINE DEHYDROGENASE-RELATED"/>
    <property type="match status" value="1"/>
</dbReference>
<dbReference type="SUPFAM" id="SSF51971">
    <property type="entry name" value="Nucleotide-binding domain"/>
    <property type="match status" value="1"/>
</dbReference>
<dbReference type="InterPro" id="IPR036188">
    <property type="entry name" value="FAD/NAD-bd_sf"/>
</dbReference>
<dbReference type="Gene3D" id="3.50.50.60">
    <property type="entry name" value="FAD/NAD(P)-binding domain"/>
    <property type="match status" value="1"/>
</dbReference>
<keyword evidence="3" id="KW-0285">Flavoprotein</keyword>
<keyword evidence="7" id="KW-0274">FAD</keyword>
<proteinExistence type="predicted"/>
<keyword evidence="2" id="KW-0489">Methyltransferase</keyword>
<evidence type="ECO:0000256" key="4">
    <source>
        <dbReference type="ARBA" id="ARBA00022679"/>
    </source>
</evidence>
<dbReference type="EMBL" id="NESP01000001">
    <property type="protein sequence ID" value="PUE58278.1"/>
    <property type="molecule type" value="Genomic_DNA"/>
</dbReference>
<organism evidence="11 12">
    <name type="scientific">Limnohabitans curvus</name>
    <dbReference type="NCBI Taxonomy" id="323423"/>
    <lineage>
        <taxon>Bacteria</taxon>
        <taxon>Pseudomonadati</taxon>
        <taxon>Pseudomonadota</taxon>
        <taxon>Betaproteobacteria</taxon>
        <taxon>Burkholderiales</taxon>
        <taxon>Comamonadaceae</taxon>
        <taxon>Limnohabitans</taxon>
    </lineage>
</organism>
<keyword evidence="8" id="KW-0560">Oxidoreductase</keyword>
<keyword evidence="12" id="KW-1185">Reference proteome</keyword>
<dbReference type="InterPro" id="IPR006076">
    <property type="entry name" value="FAD-dep_OxRdtase"/>
</dbReference>
<sequence>MTRRNAWHGCNSWCHTQASFDELAFLRLWHDWTADAARPTHLHVVAHTAQPLQADALLTTAAAHTELLSFAQQLAEQCWGLLPGIHRLRFALNGDARRHTTETSQNSHSHARLSLTLCVGQHKDWPEFADVLRAHPMGLCTPPVDAPALNERTVTIIGAGIAGAGTARALAERGWQVTVLDAGDAPAAGASGLPVGVVAPHTSHDDSGVSRLSRAGLRLMEQTMRLLLTEGVDWGCTGVRERRLPGKTRRGGVPLSWLHEHAHTANDWTHKAPPPAPDDAYWHPHGAWLRPAQLVRALLAHPNIRWQGHAKVDALKCITHEKHEASNAPTPQTTNPAHLANTSASKWQVLQGNKVLVESSRVVLAAGPGSAALIATATEDGSAPRINPLRGQVSWGLMADVPAGTYMPATPVNGNGSFVHNITSPDGPAWYTGATYDRINGDARLLDADHAENLERLQALEPDTAAALAPLFATVGTDAPRVHGWAGVRCGVHDRLPMTGRVPNTPEGLYMNAAMGSRGLTLGLLCSELLATQWHGEPLPIEARLAKFLDATRFNK</sequence>
<dbReference type="GO" id="GO:0008168">
    <property type="term" value="F:methyltransferase activity"/>
    <property type="evidence" value="ECO:0007669"/>
    <property type="project" value="UniProtKB-KW"/>
</dbReference>
<dbReference type="GO" id="GO:0032259">
    <property type="term" value="P:methylation"/>
    <property type="evidence" value="ECO:0007669"/>
    <property type="project" value="UniProtKB-KW"/>
</dbReference>
<evidence type="ECO:0000256" key="8">
    <source>
        <dbReference type="ARBA" id="ARBA00023002"/>
    </source>
</evidence>
<keyword evidence="5" id="KW-0949">S-adenosyl-L-methionine</keyword>
<evidence type="ECO:0000256" key="2">
    <source>
        <dbReference type="ARBA" id="ARBA00022603"/>
    </source>
</evidence>
<keyword evidence="1" id="KW-0963">Cytoplasm</keyword>
<feature type="domain" description="FAD dependent oxidoreductase" evidence="10">
    <location>
        <begin position="154"/>
        <end position="531"/>
    </location>
</feature>
<gene>
    <name evidence="11" type="ORF">B9Z44_00855</name>
</gene>